<sequence>MRTGFDKRNLFMCYVCPKCNVRCLAETSSCIMPALRAVYGALPKPLPVICLPCSQCVYRPVQEELTETVFNTESPVQELEYASTPTSTMTHVIFRDEGAGTIRVSQPFCRPAIDPPVG</sequence>
<accession>A0A7R9F916</accession>
<protein>
    <submittedName>
        <fullName evidence="1">Uncharacterized protein</fullName>
    </submittedName>
</protein>
<dbReference type="AlphaFoldDB" id="A0A7R9F916"/>
<dbReference type="EMBL" id="OD569791">
    <property type="protein sequence ID" value="CAD7448278.1"/>
    <property type="molecule type" value="Genomic_DNA"/>
</dbReference>
<gene>
    <name evidence="1" type="ORF">TBIB3V08_LOCUS10565</name>
</gene>
<evidence type="ECO:0000313" key="1">
    <source>
        <dbReference type="EMBL" id="CAD7448278.1"/>
    </source>
</evidence>
<organism evidence="1">
    <name type="scientific">Timema bartmani</name>
    <dbReference type="NCBI Taxonomy" id="61472"/>
    <lineage>
        <taxon>Eukaryota</taxon>
        <taxon>Metazoa</taxon>
        <taxon>Ecdysozoa</taxon>
        <taxon>Arthropoda</taxon>
        <taxon>Hexapoda</taxon>
        <taxon>Insecta</taxon>
        <taxon>Pterygota</taxon>
        <taxon>Neoptera</taxon>
        <taxon>Polyneoptera</taxon>
        <taxon>Phasmatodea</taxon>
        <taxon>Timematodea</taxon>
        <taxon>Timematoidea</taxon>
        <taxon>Timematidae</taxon>
        <taxon>Timema</taxon>
    </lineage>
</organism>
<name>A0A7R9F916_9NEOP</name>
<proteinExistence type="predicted"/>
<reference evidence="1" key="1">
    <citation type="submission" date="2020-11" db="EMBL/GenBank/DDBJ databases">
        <authorList>
            <person name="Tran Van P."/>
        </authorList>
    </citation>
    <scope>NUCLEOTIDE SEQUENCE</scope>
</reference>